<dbReference type="AlphaFoldDB" id="A0A445ETW0"/>
<dbReference type="GO" id="GO:0005730">
    <property type="term" value="C:nucleolus"/>
    <property type="evidence" value="ECO:0007669"/>
    <property type="project" value="TreeGrafter"/>
</dbReference>
<evidence type="ECO:0000256" key="4">
    <source>
        <dbReference type="SAM" id="MobiDB-lite"/>
    </source>
</evidence>
<proteinExistence type="inferred from homology"/>
<name>A0A445ETW0_ARAHY</name>
<dbReference type="GO" id="GO:0030690">
    <property type="term" value="C:Noc1p-Noc2p complex"/>
    <property type="evidence" value="ECO:0007669"/>
    <property type="project" value="TreeGrafter"/>
</dbReference>
<organism evidence="5 6">
    <name type="scientific">Arachis hypogaea</name>
    <name type="common">Peanut</name>
    <dbReference type="NCBI Taxonomy" id="3818"/>
    <lineage>
        <taxon>Eukaryota</taxon>
        <taxon>Viridiplantae</taxon>
        <taxon>Streptophyta</taxon>
        <taxon>Embryophyta</taxon>
        <taxon>Tracheophyta</taxon>
        <taxon>Spermatophyta</taxon>
        <taxon>Magnoliopsida</taxon>
        <taxon>eudicotyledons</taxon>
        <taxon>Gunneridae</taxon>
        <taxon>Pentapetalae</taxon>
        <taxon>rosids</taxon>
        <taxon>fabids</taxon>
        <taxon>Fabales</taxon>
        <taxon>Fabaceae</taxon>
        <taxon>Papilionoideae</taxon>
        <taxon>50 kb inversion clade</taxon>
        <taxon>dalbergioids sensu lato</taxon>
        <taxon>Dalbergieae</taxon>
        <taxon>Pterocarpus clade</taxon>
        <taxon>Arachis</taxon>
    </lineage>
</organism>
<sequence>MVRLPPETVSQKTGEELSIRPVESDRELTAYTAARSGILPPSVFLSSFPRAPNLQSLFTVTDRSCFLELGVRRLCLPSRASAAVCLPFTFASSFAFFAVQVCSAFTVRVHSPFTVHRSGSHSRSSGSHVALLQTLPNPRTPPSRRTALFCRRRNFLRYIRIKKKDYFNGKKARKFARKNLQSVLRNKRKLKSKFKRKASKTTGGQDVEENQERDTTNLSTERKAMAEEIEDVSLDDVFSEDDSEGLGEDSDSDVYLSEDSCCAHLTECDGESENNIDSSNGGSSLMVHNRDIRAELVKKAKRLNKLKEKDPEFARFLERYDVSIKQAKDDETSSDDEGGLDGMHPMNEDAVRSHVPKCLTSGQVDSLCNMVKKDHNMAALTCLINAYCTACHSDSKAPSASISVLSHNIQSGETFSKILMFMLHQADTIFRKLLGLSCSNCKKETVLELKNTSKWLSLKPHIKSYLRSTLFLLNQVTDSELLTFTICRLRTSIIFLVAFPTVLRKLLKISVHLWATGDESLSSHSFLIIKDISSMFGLNWFDSCFVKTYKAFINHTQYVDQRLFEHIHFLRNSYLELCSLDVQKSSNMAMKCMLHLAKILQKGRQTKKKEVVKKICSWQYINCIELWVAFISANAPEYDLHPLLYMIVQIINGIALLFPGPRYLPLRIRCIQWLNQLAGSTGIFIPVISLVLDVVAYKIAKDGGRKSGKGFELQSTIKLPKHWLKSRNFQVECISSAIELLSEHFAQWSYHISFPELATAPIVHLKKLYEITSIESSRRVIKRFIDQVEMNVDFVQKKREEAPFSPKDQQTVETFLQIERRSGNTPFMQYYRSIMSKAVTRKMISNTKFPKS</sequence>
<dbReference type="PANTHER" id="PTHR12687:SF8">
    <property type="entry name" value="PROTEIN REBELOTE"/>
    <property type="match status" value="1"/>
</dbReference>
<dbReference type="EMBL" id="SDMP01000001">
    <property type="protein sequence ID" value="RYR78851.1"/>
    <property type="molecule type" value="Genomic_DNA"/>
</dbReference>
<feature type="region of interest" description="Disordered" evidence="4">
    <location>
        <begin position="191"/>
        <end position="221"/>
    </location>
</feature>
<dbReference type="GO" id="GO:0042273">
    <property type="term" value="P:ribosomal large subunit biogenesis"/>
    <property type="evidence" value="ECO:0007669"/>
    <property type="project" value="TreeGrafter"/>
</dbReference>
<dbReference type="PANTHER" id="PTHR12687">
    <property type="entry name" value="NUCLEOLAR COMPLEX 2 AND RAD4-RELATED"/>
    <property type="match status" value="1"/>
</dbReference>
<dbReference type="STRING" id="3818.A0A445ETW0"/>
<protein>
    <recommendedName>
        <fullName evidence="7">Nucleolar complex protein 2 homolog</fullName>
    </recommendedName>
</protein>
<comment type="subcellular location">
    <subcellularLocation>
        <location evidence="1">Nucleus</location>
    </subcellularLocation>
</comment>
<evidence type="ECO:0000313" key="6">
    <source>
        <dbReference type="Proteomes" id="UP000289738"/>
    </source>
</evidence>
<dbReference type="Proteomes" id="UP000289738">
    <property type="component" value="Chromosome A01"/>
</dbReference>
<feature type="compositionally biased region" description="Basic and acidic residues" evidence="4">
    <location>
        <begin position="210"/>
        <end position="221"/>
    </location>
</feature>
<evidence type="ECO:0000256" key="2">
    <source>
        <dbReference type="ARBA" id="ARBA00005907"/>
    </source>
</evidence>
<dbReference type="Pfam" id="PF03715">
    <property type="entry name" value="Noc2"/>
    <property type="match status" value="1"/>
</dbReference>
<evidence type="ECO:0000256" key="3">
    <source>
        <dbReference type="ARBA" id="ARBA00023242"/>
    </source>
</evidence>
<feature type="region of interest" description="Disordered" evidence="4">
    <location>
        <begin position="117"/>
        <end position="143"/>
    </location>
</feature>
<keyword evidence="6" id="KW-1185">Reference proteome</keyword>
<dbReference type="GO" id="GO:0030691">
    <property type="term" value="C:Noc2p-Noc3p complex"/>
    <property type="evidence" value="ECO:0007669"/>
    <property type="project" value="TreeGrafter"/>
</dbReference>
<keyword evidence="3" id="KW-0539">Nucleus</keyword>
<comment type="similarity">
    <text evidence="2">Belongs to the NOC2 family.</text>
</comment>
<evidence type="ECO:0000313" key="5">
    <source>
        <dbReference type="EMBL" id="RYR78851.1"/>
    </source>
</evidence>
<reference evidence="5 6" key="1">
    <citation type="submission" date="2019-01" db="EMBL/GenBank/DDBJ databases">
        <title>Sequencing of cultivated peanut Arachis hypogaea provides insights into genome evolution and oil improvement.</title>
        <authorList>
            <person name="Chen X."/>
        </authorList>
    </citation>
    <scope>NUCLEOTIDE SEQUENCE [LARGE SCALE GENOMIC DNA]</scope>
    <source>
        <strain evidence="6">cv. Fuhuasheng</strain>
        <tissue evidence="5">Leaves</tissue>
    </source>
</reference>
<dbReference type="InterPro" id="IPR005343">
    <property type="entry name" value="Noc2"/>
</dbReference>
<dbReference type="GO" id="GO:0005654">
    <property type="term" value="C:nucleoplasm"/>
    <property type="evidence" value="ECO:0007669"/>
    <property type="project" value="TreeGrafter"/>
</dbReference>
<gene>
    <name evidence="5" type="ORF">Ahy_A01g003713</name>
</gene>
<evidence type="ECO:0008006" key="7">
    <source>
        <dbReference type="Google" id="ProtNLM"/>
    </source>
</evidence>
<evidence type="ECO:0000256" key="1">
    <source>
        <dbReference type="ARBA" id="ARBA00004123"/>
    </source>
</evidence>
<accession>A0A445ETW0</accession>
<comment type="caution">
    <text evidence="5">The sequence shown here is derived from an EMBL/GenBank/DDBJ whole genome shotgun (WGS) entry which is preliminary data.</text>
</comment>